<dbReference type="AlphaFoldDB" id="A0A7J6VAR0"/>
<comment type="caution">
    <text evidence="2">The sequence shown here is derived from an EMBL/GenBank/DDBJ whole genome shotgun (WGS) entry which is preliminary data.</text>
</comment>
<dbReference type="EMBL" id="JABWDY010036379">
    <property type="protein sequence ID" value="KAF5181255.1"/>
    <property type="molecule type" value="Genomic_DNA"/>
</dbReference>
<dbReference type="OrthoDB" id="542507at2759"/>
<evidence type="ECO:0000256" key="1">
    <source>
        <dbReference type="SAM" id="Phobius"/>
    </source>
</evidence>
<dbReference type="PANTHER" id="PTHR33975:SF2">
    <property type="entry name" value="MYELIN-ASSOCIATED OLIGODENDROCYTE BASIC PROTEIN"/>
    <property type="match status" value="1"/>
</dbReference>
<evidence type="ECO:0000313" key="3">
    <source>
        <dbReference type="Proteomes" id="UP000554482"/>
    </source>
</evidence>
<keyword evidence="3" id="KW-1185">Reference proteome</keyword>
<gene>
    <name evidence="2" type="ORF">FRX31_029158</name>
</gene>
<organism evidence="2 3">
    <name type="scientific">Thalictrum thalictroides</name>
    <name type="common">Rue-anemone</name>
    <name type="synonym">Anemone thalictroides</name>
    <dbReference type="NCBI Taxonomy" id="46969"/>
    <lineage>
        <taxon>Eukaryota</taxon>
        <taxon>Viridiplantae</taxon>
        <taxon>Streptophyta</taxon>
        <taxon>Embryophyta</taxon>
        <taxon>Tracheophyta</taxon>
        <taxon>Spermatophyta</taxon>
        <taxon>Magnoliopsida</taxon>
        <taxon>Ranunculales</taxon>
        <taxon>Ranunculaceae</taxon>
        <taxon>Thalictroideae</taxon>
        <taxon>Thalictrum</taxon>
    </lineage>
</organism>
<accession>A0A7J6VAR0</accession>
<reference evidence="2 3" key="1">
    <citation type="submission" date="2020-06" db="EMBL/GenBank/DDBJ databases">
        <title>Transcriptomic and genomic resources for Thalictrum thalictroides and T. hernandezii: Facilitating candidate gene discovery in an emerging model plant lineage.</title>
        <authorList>
            <person name="Arias T."/>
            <person name="Riano-Pachon D.M."/>
            <person name="Di Stilio V.S."/>
        </authorList>
    </citation>
    <scope>NUCLEOTIDE SEQUENCE [LARGE SCALE GENOMIC DNA]</scope>
    <source>
        <strain evidence="3">cv. WT478/WT964</strain>
        <tissue evidence="2">Leaves</tissue>
    </source>
</reference>
<sequence length="101" mass="12316">MVLFFHVDQAHRIRTFYMVLYLLLLRSSILWWDKKCQSFAETIYEVHVKQSFEDGEKDFDRLSIEERGKFDEETLFNVNNIKRKMSSRRQKETGSRNEYIV</sequence>
<dbReference type="InterPro" id="IPR010903">
    <property type="entry name" value="DUF1517"/>
</dbReference>
<dbReference type="Proteomes" id="UP000554482">
    <property type="component" value="Unassembled WGS sequence"/>
</dbReference>
<feature type="non-terminal residue" evidence="2">
    <location>
        <position position="1"/>
    </location>
</feature>
<feature type="transmembrane region" description="Helical" evidence="1">
    <location>
        <begin position="15"/>
        <end position="32"/>
    </location>
</feature>
<keyword evidence="1" id="KW-1133">Transmembrane helix</keyword>
<dbReference type="PANTHER" id="PTHR33975">
    <property type="entry name" value="MYELIN-ASSOCIATED OLIGODENDROCYTE BASIC PROTEIN"/>
    <property type="match status" value="1"/>
</dbReference>
<protein>
    <submittedName>
        <fullName evidence="2">Myelin-associated oligodendrocyte basic protein</fullName>
    </submittedName>
</protein>
<proteinExistence type="predicted"/>
<evidence type="ECO:0000313" key="2">
    <source>
        <dbReference type="EMBL" id="KAF5181255.1"/>
    </source>
</evidence>
<dbReference type="Pfam" id="PF07466">
    <property type="entry name" value="DUF1517"/>
    <property type="match status" value="1"/>
</dbReference>
<dbReference type="InterPro" id="IPR053023">
    <property type="entry name" value="FLAP_modulator"/>
</dbReference>
<keyword evidence="1" id="KW-0812">Transmembrane</keyword>
<name>A0A7J6VAR0_THATH</name>
<dbReference type="GO" id="GO:0009507">
    <property type="term" value="C:chloroplast"/>
    <property type="evidence" value="ECO:0007669"/>
    <property type="project" value="TreeGrafter"/>
</dbReference>
<keyword evidence="1" id="KW-0472">Membrane</keyword>